<dbReference type="InterPro" id="IPR011011">
    <property type="entry name" value="Znf_FYVE_PHD"/>
</dbReference>
<dbReference type="PANTHER" id="PTHR19303:SF74">
    <property type="entry name" value="POGO TRANSPOSABLE ELEMENT WITH KRAB DOMAIN"/>
    <property type="match status" value="1"/>
</dbReference>
<evidence type="ECO:0000313" key="2">
    <source>
        <dbReference type="EMBL" id="KAJ8305589.1"/>
    </source>
</evidence>
<gene>
    <name evidence="2" type="ORF">KUTeg_016134</name>
</gene>
<evidence type="ECO:0000256" key="1">
    <source>
        <dbReference type="SAM" id="MobiDB-lite"/>
    </source>
</evidence>
<dbReference type="InterPro" id="IPR050863">
    <property type="entry name" value="CenT-Element_Derived"/>
</dbReference>
<accession>A0ABQ9EJZ5</accession>
<comment type="caution">
    <text evidence="2">The sequence shown here is derived from an EMBL/GenBank/DDBJ whole genome shotgun (WGS) entry which is preliminary data.</text>
</comment>
<dbReference type="EMBL" id="JARBDR010000813">
    <property type="protein sequence ID" value="KAJ8305589.1"/>
    <property type="molecule type" value="Genomic_DNA"/>
</dbReference>
<organism evidence="2 3">
    <name type="scientific">Tegillarca granosa</name>
    <name type="common">Malaysian cockle</name>
    <name type="synonym">Anadara granosa</name>
    <dbReference type="NCBI Taxonomy" id="220873"/>
    <lineage>
        <taxon>Eukaryota</taxon>
        <taxon>Metazoa</taxon>
        <taxon>Spiralia</taxon>
        <taxon>Lophotrochozoa</taxon>
        <taxon>Mollusca</taxon>
        <taxon>Bivalvia</taxon>
        <taxon>Autobranchia</taxon>
        <taxon>Pteriomorphia</taxon>
        <taxon>Arcoida</taxon>
        <taxon>Arcoidea</taxon>
        <taxon>Arcidae</taxon>
        <taxon>Tegillarca</taxon>
    </lineage>
</organism>
<protein>
    <recommendedName>
        <fullName evidence="4">Transposase</fullName>
    </recommendedName>
</protein>
<dbReference type="InterPro" id="IPR013083">
    <property type="entry name" value="Znf_RING/FYVE/PHD"/>
</dbReference>
<name>A0ABQ9EJZ5_TEGGR</name>
<dbReference type="Gene3D" id="3.30.40.10">
    <property type="entry name" value="Zinc/RING finger domain, C3HC4 (zinc finger)"/>
    <property type="match status" value="1"/>
</dbReference>
<proteinExistence type="predicted"/>
<keyword evidence="3" id="KW-1185">Reference proteome</keyword>
<dbReference type="PANTHER" id="PTHR19303">
    <property type="entry name" value="TRANSPOSON"/>
    <property type="match status" value="1"/>
</dbReference>
<reference evidence="2 3" key="1">
    <citation type="submission" date="2022-12" db="EMBL/GenBank/DDBJ databases">
        <title>Chromosome-level genome of Tegillarca granosa.</title>
        <authorList>
            <person name="Kim J."/>
        </authorList>
    </citation>
    <scope>NUCLEOTIDE SEQUENCE [LARGE SCALE GENOMIC DNA]</scope>
    <source>
        <strain evidence="2">Teg-2019</strain>
        <tissue evidence="2">Adductor muscle</tissue>
    </source>
</reference>
<feature type="region of interest" description="Disordered" evidence="1">
    <location>
        <begin position="398"/>
        <end position="459"/>
    </location>
</feature>
<evidence type="ECO:0008006" key="4">
    <source>
        <dbReference type="Google" id="ProtNLM"/>
    </source>
</evidence>
<dbReference type="SUPFAM" id="SSF57903">
    <property type="entry name" value="FYVE/PHD zinc finger"/>
    <property type="match status" value="1"/>
</dbReference>
<sequence>MSKAYLLVKDKGVSVESAARKCGVPVTTLKDRVRGRINIETIKSGPSPLFSLDEELNFFNHINIMAEIGYGYTRRETLNLSSDYAVHLGYRDQDHPLSFRWLKNFLSRWPAMKVQKPRKLEAVRAKCTSKEVIDRYFKELKTILDKYNLNDQPGRIFNVDEKGITTDYKPPNVVAGTNFKVQAVVTGKSKTVTVIGAGNAIGNQVPPFFVFPGQRMMPELLDGATPGVQGRVSLSGWSNSEIFDEYMKEHLINYLPARDASNKVLIACRVYTKTLTPSNFQSAFKKCGIFPYNPDVIPEVALAPSQSFPVDDVLTSASVVDVECPTTVEPSDVAMAVEEEKANSPNVPAPSDFFDKQGGEVLKNLKVRKVRKTLSKVVGGKPITEDCVMEAVQKHYAEQKNPKKSIKNAVNESQVAGCSGEGNKRKRPVETLQNKKKPKNGKSSNVAVSSSDDGDSSSDEIQEEEKCCICKKFLMPGTKYSVVFTKWVQCEKCPHWVHVQTCTPSRVIRRGDIYVCPHCTPE</sequence>
<dbReference type="Proteomes" id="UP001217089">
    <property type="component" value="Unassembled WGS sequence"/>
</dbReference>
<evidence type="ECO:0000313" key="3">
    <source>
        <dbReference type="Proteomes" id="UP001217089"/>
    </source>
</evidence>
<feature type="compositionally biased region" description="Low complexity" evidence="1">
    <location>
        <begin position="441"/>
        <end position="451"/>
    </location>
</feature>
<dbReference type="CDD" id="cd15517">
    <property type="entry name" value="PHD_TCF19_like"/>
    <property type="match status" value="1"/>
</dbReference>